<evidence type="ECO:0000313" key="1">
    <source>
        <dbReference type="Proteomes" id="UP000887569"/>
    </source>
</evidence>
<evidence type="ECO:0000313" key="2">
    <source>
        <dbReference type="WBParaSite" id="PgR011_g143_t01"/>
    </source>
</evidence>
<reference evidence="2" key="1">
    <citation type="submission" date="2022-11" db="UniProtKB">
        <authorList>
            <consortium name="WormBaseParasite"/>
        </authorList>
    </citation>
    <scope>IDENTIFICATION</scope>
</reference>
<organism evidence="1 2">
    <name type="scientific">Parascaris univalens</name>
    <name type="common">Nematode worm</name>
    <dbReference type="NCBI Taxonomy" id="6257"/>
    <lineage>
        <taxon>Eukaryota</taxon>
        <taxon>Metazoa</taxon>
        <taxon>Ecdysozoa</taxon>
        <taxon>Nematoda</taxon>
        <taxon>Chromadorea</taxon>
        <taxon>Rhabditida</taxon>
        <taxon>Spirurina</taxon>
        <taxon>Ascaridomorpha</taxon>
        <taxon>Ascaridoidea</taxon>
        <taxon>Ascarididae</taxon>
        <taxon>Parascaris</taxon>
    </lineage>
</organism>
<keyword evidence="1" id="KW-1185">Reference proteome</keyword>
<protein>
    <submittedName>
        <fullName evidence="2">Uncharacterized protein</fullName>
    </submittedName>
</protein>
<dbReference type="Proteomes" id="UP000887569">
    <property type="component" value="Unplaced"/>
</dbReference>
<dbReference type="WBParaSite" id="PgR011_g143_t01">
    <property type="protein sequence ID" value="PgR011_g143_t01"/>
    <property type="gene ID" value="PgR011_g143"/>
</dbReference>
<accession>A0A915ARK2</accession>
<dbReference type="AlphaFoldDB" id="A0A915ARK2"/>
<name>A0A915ARK2_PARUN</name>
<proteinExistence type="predicted"/>
<sequence>MDVEICVHGTFEDIPHDPEQKIISMDRIKTICVLPATDSKVPHRNIKEELGNFAIFIQNKINEYEKAISDTSAVVFTANVIQNRVASWEFALQLTKLYEVFGVRRSDEFMEKLGQLSESDETADEIKNLIAKIIGLFEEWDLFLKKIDDELEKTVGSQLPQDVTKYDASQLPLHHHRHGSIAHSTLQAFIKQSAYDMTLISVIGSFSAPESADHTVRIYENLAEFQKYGCDVLMLIKEDIGSGGGFLKIVGVPFRQLMGEEEALSRLLQHRQSALSLAGSKAMHMV</sequence>